<evidence type="ECO:0000313" key="4">
    <source>
        <dbReference type="EMBL" id="KAG2921557.1"/>
    </source>
</evidence>
<dbReference type="Proteomes" id="UP000760860">
    <property type="component" value="Unassembled WGS sequence"/>
</dbReference>
<sequence length="175" mass="20015">MSFLLDDSDTQLFIPEILAMLDFDKASWSMNFVKEEPLIVASGNACESKPKMLRPRPASDTEAKSKLMKRKRGTTTGTPRLRNKDKIELLRHEIESLEEELEALQRSKRKAGVLTTTQKTSVWKGIASRQRQERERAFRCNEGLKKRLIEQQMLTMSLSGVLSEWTSLPPPRGPK</sequence>
<evidence type="ECO:0000313" key="9">
    <source>
        <dbReference type="Proteomes" id="UP000251314"/>
    </source>
</evidence>
<reference evidence="8 9" key="1">
    <citation type="submission" date="2018-01" db="EMBL/GenBank/DDBJ databases">
        <title>Draft genome of the strawberry crown rot pathogen Phytophthora cactorum.</title>
        <authorList>
            <person name="Armitage A.D."/>
            <person name="Lysoe E."/>
            <person name="Nellist C.F."/>
            <person name="Harrison R.J."/>
            <person name="Brurberg M.B."/>
        </authorList>
    </citation>
    <scope>NUCLEOTIDE SEQUENCE [LARGE SCALE GENOMIC DNA]</scope>
    <source>
        <strain evidence="8 9">10300</strain>
    </source>
</reference>
<feature type="region of interest" description="Disordered" evidence="1">
    <location>
        <begin position="48"/>
        <end position="81"/>
    </location>
</feature>
<dbReference type="EMBL" id="RCML01000590">
    <property type="protein sequence ID" value="KAG2973091.1"/>
    <property type="molecule type" value="Genomic_DNA"/>
</dbReference>
<dbReference type="Proteomes" id="UP000735874">
    <property type="component" value="Unassembled WGS sequence"/>
</dbReference>
<dbReference type="Proteomes" id="UP000736787">
    <property type="component" value="Unassembled WGS sequence"/>
</dbReference>
<dbReference type="EMBL" id="RCMK01000565">
    <property type="protein sequence ID" value="KAG2921557.1"/>
    <property type="molecule type" value="Genomic_DNA"/>
</dbReference>
<dbReference type="EMBL" id="MJFZ01000424">
    <property type="protein sequence ID" value="RAW29480.1"/>
    <property type="molecule type" value="Genomic_DNA"/>
</dbReference>
<gene>
    <name evidence="7" type="ORF">JG687_00009176</name>
    <name evidence="8" type="ORF">PC110_g14149</name>
    <name evidence="2" type="ORF">PC113_g15410</name>
    <name evidence="3" type="ORF">PC115_g14634</name>
    <name evidence="4" type="ORF">PC117_g16184</name>
    <name evidence="5" type="ORF">PC118_g15322</name>
    <name evidence="6" type="ORF">PC129_g18717</name>
</gene>
<keyword evidence="9" id="KW-1185">Reference proteome</keyword>
<name>A0A329RYU6_9STRA</name>
<evidence type="ECO:0000313" key="7">
    <source>
        <dbReference type="EMBL" id="KAG6958805.1"/>
    </source>
</evidence>
<dbReference type="EMBL" id="RCMI01000566">
    <property type="protein sequence ID" value="KAG2905348.1"/>
    <property type="molecule type" value="Genomic_DNA"/>
</dbReference>
<evidence type="ECO:0000256" key="1">
    <source>
        <dbReference type="SAM" id="MobiDB-lite"/>
    </source>
</evidence>
<evidence type="ECO:0000313" key="2">
    <source>
        <dbReference type="EMBL" id="KAG2851998.1"/>
    </source>
</evidence>
<evidence type="ECO:0000313" key="6">
    <source>
        <dbReference type="EMBL" id="KAG3210280.1"/>
    </source>
</evidence>
<dbReference type="EMBL" id="JAENGZ010000466">
    <property type="protein sequence ID" value="KAG6958805.1"/>
    <property type="molecule type" value="Genomic_DNA"/>
</dbReference>
<accession>A0A329RYU6</accession>
<reference evidence="2" key="2">
    <citation type="submission" date="2018-10" db="EMBL/GenBank/DDBJ databases">
        <title>Effector identification in a new, highly contiguous assembly of the strawberry crown rot pathogen Phytophthora cactorum.</title>
        <authorList>
            <person name="Armitage A.D."/>
            <person name="Nellist C.F."/>
            <person name="Bates H."/>
            <person name="Vickerstaff R.J."/>
            <person name="Harrison R.J."/>
        </authorList>
    </citation>
    <scope>NUCLEOTIDE SEQUENCE</scope>
    <source>
        <strain evidence="2">15-7</strain>
        <strain evidence="3">4032</strain>
        <strain evidence="4">4040</strain>
        <strain evidence="5">P415</strain>
        <strain evidence="6">P421</strain>
    </source>
</reference>
<proteinExistence type="predicted"/>
<dbReference type="EMBL" id="RCMV01001117">
    <property type="protein sequence ID" value="KAG3210280.1"/>
    <property type="molecule type" value="Genomic_DNA"/>
</dbReference>
<protein>
    <submittedName>
        <fullName evidence="8">Uncharacterized protein</fullName>
    </submittedName>
</protein>
<comment type="caution">
    <text evidence="8">The sequence shown here is derived from an EMBL/GenBank/DDBJ whole genome shotgun (WGS) entry which is preliminary data.</text>
</comment>
<evidence type="ECO:0000313" key="3">
    <source>
        <dbReference type="EMBL" id="KAG2905348.1"/>
    </source>
</evidence>
<organism evidence="8 9">
    <name type="scientific">Phytophthora cactorum</name>
    <dbReference type="NCBI Taxonomy" id="29920"/>
    <lineage>
        <taxon>Eukaryota</taxon>
        <taxon>Sar</taxon>
        <taxon>Stramenopiles</taxon>
        <taxon>Oomycota</taxon>
        <taxon>Peronosporomycetes</taxon>
        <taxon>Peronosporales</taxon>
        <taxon>Peronosporaceae</taxon>
        <taxon>Phytophthora</taxon>
    </lineage>
</organism>
<dbReference type="Proteomes" id="UP000774804">
    <property type="component" value="Unassembled WGS sequence"/>
</dbReference>
<dbReference type="VEuPathDB" id="FungiDB:PC110_g14149"/>
<dbReference type="Proteomes" id="UP000697107">
    <property type="component" value="Unassembled WGS sequence"/>
</dbReference>
<dbReference type="Proteomes" id="UP000251314">
    <property type="component" value="Unassembled WGS sequence"/>
</dbReference>
<dbReference type="EMBL" id="RCMG01000569">
    <property type="protein sequence ID" value="KAG2851998.1"/>
    <property type="molecule type" value="Genomic_DNA"/>
</dbReference>
<dbReference type="Proteomes" id="UP000688947">
    <property type="component" value="Unassembled WGS sequence"/>
</dbReference>
<evidence type="ECO:0000313" key="8">
    <source>
        <dbReference type="EMBL" id="RAW29480.1"/>
    </source>
</evidence>
<evidence type="ECO:0000313" key="5">
    <source>
        <dbReference type="EMBL" id="KAG2973091.1"/>
    </source>
</evidence>
<dbReference type="AlphaFoldDB" id="A0A329RYU6"/>
<dbReference type="OrthoDB" id="114362at2759"/>
<reference evidence="7" key="3">
    <citation type="submission" date="2021-01" db="EMBL/GenBank/DDBJ databases">
        <title>Phytophthora aleatoria, a newly-described species from Pinus radiata is distinct from Phytophthora cactorum isolates based on comparative genomics.</title>
        <authorList>
            <person name="Mcdougal R."/>
            <person name="Panda P."/>
            <person name="Williams N."/>
            <person name="Studholme D.J."/>
        </authorList>
    </citation>
    <scope>NUCLEOTIDE SEQUENCE</scope>
    <source>
        <strain evidence="7">NZFS 3830</strain>
    </source>
</reference>